<evidence type="ECO:0000256" key="1">
    <source>
        <dbReference type="SAM" id="SignalP"/>
    </source>
</evidence>
<evidence type="ECO:0000313" key="2">
    <source>
        <dbReference type="Proteomes" id="UP000887540"/>
    </source>
</evidence>
<dbReference type="WBParaSite" id="ACRNAN_scaffold1118.g24773.t1">
    <property type="protein sequence ID" value="ACRNAN_scaffold1118.g24773.t1"/>
    <property type="gene ID" value="ACRNAN_scaffold1118.g24773"/>
</dbReference>
<dbReference type="AlphaFoldDB" id="A0A914CIM1"/>
<proteinExistence type="predicted"/>
<feature type="signal peptide" evidence="1">
    <location>
        <begin position="1"/>
        <end position="17"/>
    </location>
</feature>
<dbReference type="Proteomes" id="UP000887540">
    <property type="component" value="Unplaced"/>
</dbReference>
<organism evidence="2 3">
    <name type="scientific">Acrobeloides nanus</name>
    <dbReference type="NCBI Taxonomy" id="290746"/>
    <lineage>
        <taxon>Eukaryota</taxon>
        <taxon>Metazoa</taxon>
        <taxon>Ecdysozoa</taxon>
        <taxon>Nematoda</taxon>
        <taxon>Chromadorea</taxon>
        <taxon>Rhabditida</taxon>
        <taxon>Tylenchina</taxon>
        <taxon>Cephalobomorpha</taxon>
        <taxon>Cephaloboidea</taxon>
        <taxon>Cephalobidae</taxon>
        <taxon>Acrobeloides</taxon>
    </lineage>
</organism>
<keyword evidence="1" id="KW-0732">Signal</keyword>
<reference evidence="3" key="1">
    <citation type="submission" date="2022-11" db="UniProtKB">
        <authorList>
            <consortium name="WormBaseParasite"/>
        </authorList>
    </citation>
    <scope>IDENTIFICATION</scope>
</reference>
<keyword evidence="2" id="KW-1185">Reference proteome</keyword>
<feature type="chain" id="PRO_5037299790" evidence="1">
    <location>
        <begin position="18"/>
        <end position="185"/>
    </location>
</feature>
<evidence type="ECO:0000313" key="3">
    <source>
        <dbReference type="WBParaSite" id="ACRNAN_scaffold1118.g24773.t1"/>
    </source>
</evidence>
<sequence length="185" mass="19878">MKLLCIFLLGLAFLVDGDDGGSSEETTTRAPTTTAKVWTNCTDTRNCYYNYLLNPTEEQCADPNNSNARTQCSQQCCHRYGICNGYFCGPYPNPGNDPCNPADGNVLQCILDGTKIGLCDDYCTKFGGLINIPGLKNITYVNGTGICNLAPVTTLCFCSCVFNGLGPFNPAYLPPLPVTLPSNLG</sequence>
<accession>A0A914CIM1</accession>
<name>A0A914CIM1_9BILA</name>
<protein>
    <submittedName>
        <fullName evidence="3">Uncharacterized protein</fullName>
    </submittedName>
</protein>